<dbReference type="Pfam" id="PF20469">
    <property type="entry name" value="OLD-like_TOPRIM"/>
    <property type="match status" value="1"/>
</dbReference>
<dbReference type="RefSeq" id="WP_100365649.1">
    <property type="nucleotide sequence ID" value="NZ_PGFF01000001.1"/>
</dbReference>
<evidence type="ECO:0000313" key="3">
    <source>
        <dbReference type="Proteomes" id="UP000228758"/>
    </source>
</evidence>
<proteinExistence type="predicted"/>
<accession>A0A2M9CNV3</accession>
<protein>
    <recommendedName>
        <fullName evidence="1">OLD protein-like TOPRIM domain-containing protein</fullName>
    </recommendedName>
</protein>
<keyword evidence="3" id="KW-1185">Reference proteome</keyword>
<feature type="domain" description="OLD protein-like TOPRIM" evidence="1">
    <location>
        <begin position="7"/>
        <end position="50"/>
    </location>
</feature>
<dbReference type="AlphaFoldDB" id="A0A2M9CNV3"/>
<sequence length="196" mass="20610">MGASSRARTVVLVEGESDRLALAAAARRLGVDLGASSVEVLSMRGITNLRAHLLAHAAGPDRTRILGLYDTNEVGQVVRALAAVGMLRTVPVDPAALESLGFYGCVGDLEDEVIRAAGSAEVERSLAASGDLAKFRTFQSQPAQRERTIEAQLHRFAGTASGRKAGFAVDIILRIPAERMPGPLVRLIADAVGEPS</sequence>
<reference evidence="2 3" key="1">
    <citation type="submission" date="2017-11" db="EMBL/GenBank/DDBJ databases">
        <title>Genomic Encyclopedia of Archaeal and Bacterial Type Strains, Phase II (KMG-II): From Individual Species to Whole Genera.</title>
        <authorList>
            <person name="Goeker M."/>
        </authorList>
    </citation>
    <scope>NUCLEOTIDE SEQUENCE [LARGE SCALE GENOMIC DNA]</scope>
    <source>
        <strain evidence="2 3">DSM 27393</strain>
    </source>
</reference>
<comment type="caution">
    <text evidence="2">The sequence shown here is derived from an EMBL/GenBank/DDBJ whole genome shotgun (WGS) entry which is preliminary data.</text>
</comment>
<evidence type="ECO:0000313" key="2">
    <source>
        <dbReference type="EMBL" id="PJJ73581.1"/>
    </source>
</evidence>
<evidence type="ECO:0000259" key="1">
    <source>
        <dbReference type="Pfam" id="PF20469"/>
    </source>
</evidence>
<name>A0A2M9CNV3_9MICO</name>
<dbReference type="EMBL" id="PGFF01000001">
    <property type="protein sequence ID" value="PJJ73581.1"/>
    <property type="molecule type" value="Genomic_DNA"/>
</dbReference>
<dbReference type="InterPro" id="IPR034139">
    <property type="entry name" value="TOPRIM_OLD"/>
</dbReference>
<dbReference type="OrthoDB" id="9152042at2"/>
<dbReference type="Proteomes" id="UP000228758">
    <property type="component" value="Unassembled WGS sequence"/>
</dbReference>
<organism evidence="2 3">
    <name type="scientific">Diaminobutyricimonas aerilata</name>
    <dbReference type="NCBI Taxonomy" id="1162967"/>
    <lineage>
        <taxon>Bacteria</taxon>
        <taxon>Bacillati</taxon>
        <taxon>Actinomycetota</taxon>
        <taxon>Actinomycetes</taxon>
        <taxon>Micrococcales</taxon>
        <taxon>Microbacteriaceae</taxon>
        <taxon>Diaminobutyricimonas</taxon>
    </lineage>
</organism>
<gene>
    <name evidence="2" type="ORF">CLV46_3174</name>
</gene>